<dbReference type="PANTHER" id="PTHR33876:SF4">
    <property type="entry name" value="CHLOROPLAST PROTEIN FOR GROWTH AND FERTILITY 2"/>
    <property type="match status" value="1"/>
</dbReference>
<protein>
    <recommendedName>
        <fullName evidence="4">Nickel/cobalt efflux system</fullName>
    </recommendedName>
</protein>
<dbReference type="InterPro" id="IPR052776">
    <property type="entry name" value="Chloro_ReproSupport/MetalTrans"/>
</dbReference>
<feature type="transmembrane region" description="Helical" evidence="2">
    <location>
        <begin position="202"/>
        <end position="223"/>
    </location>
</feature>
<keyword evidence="2" id="KW-0812">Transmembrane</keyword>
<accession>A0A7S1WPD0</accession>
<keyword evidence="2" id="KW-0472">Membrane</keyword>
<dbReference type="PANTHER" id="PTHR33876">
    <property type="entry name" value="UNNAMED PRODUCT"/>
    <property type="match status" value="1"/>
</dbReference>
<evidence type="ECO:0000256" key="2">
    <source>
        <dbReference type="SAM" id="Phobius"/>
    </source>
</evidence>
<evidence type="ECO:0000256" key="1">
    <source>
        <dbReference type="SAM" id="MobiDB-lite"/>
    </source>
</evidence>
<feature type="transmembrane region" description="Helical" evidence="2">
    <location>
        <begin position="267"/>
        <end position="286"/>
    </location>
</feature>
<dbReference type="AlphaFoldDB" id="A0A7S1WPD0"/>
<feature type="compositionally biased region" description="Basic and acidic residues" evidence="1">
    <location>
        <begin position="140"/>
        <end position="160"/>
    </location>
</feature>
<organism evidence="3">
    <name type="scientific">Alexandrium catenella</name>
    <name type="common">Red tide dinoflagellate</name>
    <name type="synonym">Gonyaulax catenella</name>
    <dbReference type="NCBI Taxonomy" id="2925"/>
    <lineage>
        <taxon>Eukaryota</taxon>
        <taxon>Sar</taxon>
        <taxon>Alveolata</taxon>
        <taxon>Dinophyceae</taxon>
        <taxon>Gonyaulacales</taxon>
        <taxon>Pyrocystaceae</taxon>
        <taxon>Alexandrium</taxon>
    </lineage>
</organism>
<dbReference type="EMBL" id="HBGE01094281">
    <property type="protein sequence ID" value="CAD9179341.1"/>
    <property type="molecule type" value="Transcribed_RNA"/>
</dbReference>
<evidence type="ECO:0000313" key="3">
    <source>
        <dbReference type="EMBL" id="CAD9179341.1"/>
    </source>
</evidence>
<reference evidence="3" key="1">
    <citation type="submission" date="2021-01" db="EMBL/GenBank/DDBJ databases">
        <authorList>
            <person name="Corre E."/>
            <person name="Pelletier E."/>
            <person name="Niang G."/>
            <person name="Scheremetjew M."/>
            <person name="Finn R."/>
            <person name="Kale V."/>
            <person name="Holt S."/>
            <person name="Cochrane G."/>
            <person name="Meng A."/>
            <person name="Brown T."/>
            <person name="Cohen L."/>
        </authorList>
    </citation>
    <scope>NUCLEOTIDE SEQUENCE</scope>
    <source>
        <strain evidence="3">OF101</strain>
    </source>
</reference>
<gene>
    <name evidence="3" type="ORF">ACAT0790_LOCUS56113</name>
</gene>
<name>A0A7S1WPD0_ALECA</name>
<feature type="transmembrane region" description="Helical" evidence="2">
    <location>
        <begin position="229"/>
        <end position="255"/>
    </location>
</feature>
<feature type="transmembrane region" description="Helical" evidence="2">
    <location>
        <begin position="70"/>
        <end position="88"/>
    </location>
</feature>
<proteinExistence type="predicted"/>
<feature type="region of interest" description="Disordered" evidence="1">
    <location>
        <begin position="133"/>
        <end position="162"/>
    </location>
</feature>
<keyword evidence="2" id="KW-1133">Transmembrane helix</keyword>
<feature type="transmembrane region" description="Helical" evidence="2">
    <location>
        <begin position="37"/>
        <end position="58"/>
    </location>
</feature>
<evidence type="ECO:0008006" key="4">
    <source>
        <dbReference type="Google" id="ProtNLM"/>
    </source>
</evidence>
<sequence>MGIVYGIVHVIGPDHLCTLMTLSTAASPGRAFRVGGLWGLGHCFGMVIVAGIFLVLHRLVHVNVDAWEHYGNYLIGASLMACSLYFIICESYFVQEQDDGSFVPIGCACHGGPVPSDPVLLDNSKCHKCTRTVKPSGKAGEARNKAASAEARDPEAKDLEAVPEVPETEPLLGYSEGAPPEAEAERQSWWQRMCSGRDMKGAILGVFQGLCCPLGLLGLGFLVNLHAAGIAVFLVVFVFVSAFGNAVVAASWACLTSYGTGSKIPSLTIYRVSCGFTFTIGAAWILCNMFHVLEKLDYTEGLEAR</sequence>